<organism evidence="1 2">
    <name type="scientific">Pedobacter xixiisoli</name>
    <dbReference type="NCBI Taxonomy" id="1476464"/>
    <lineage>
        <taxon>Bacteria</taxon>
        <taxon>Pseudomonadati</taxon>
        <taxon>Bacteroidota</taxon>
        <taxon>Sphingobacteriia</taxon>
        <taxon>Sphingobacteriales</taxon>
        <taxon>Sphingobacteriaceae</taxon>
        <taxon>Pedobacter</taxon>
    </lineage>
</organism>
<evidence type="ECO:0000313" key="1">
    <source>
        <dbReference type="EMBL" id="SOD12758.1"/>
    </source>
</evidence>
<protein>
    <submittedName>
        <fullName evidence="1">Predicted nucleotidyltransferase</fullName>
    </submittedName>
</protein>
<dbReference type="GO" id="GO:0016740">
    <property type="term" value="F:transferase activity"/>
    <property type="evidence" value="ECO:0007669"/>
    <property type="project" value="UniProtKB-KW"/>
</dbReference>
<sequence length="355" mass="41388">MTIKELKDRNLLLFECLSGSKAYGLDTPQSDTDIKGVYYMPKDMFFGLKYIPQVSNETNDEVYYEIGRFVELLIKNNPNIVEILATPNDCVIYKHPLMDRLQIDLVLSKLCKETFGGYALTQIKKAKGLKKKIVNPMPKTRKSVLDFCFITQAYSSVKANKWLKQHNLSNANCGLSKIPNGKNLYALFYSEGNDFSYRGIVNKEFANDVSVSSIPNGEKEIAYVFFNKDSYSTYCKEHSEYWDWVGKRNEDRYRLNKKHGKDYDAKNMMHTIRLLQVALEIVRDGKLNVKRANRDELLAIKRGEFEYQEVLEMAEVLMQQIEKETVYSKLKDNPDEKEMENILIEIREELYNKRD</sequence>
<dbReference type="InterPro" id="IPR018775">
    <property type="entry name" value="RlaP"/>
</dbReference>
<evidence type="ECO:0000313" key="2">
    <source>
        <dbReference type="Proteomes" id="UP000219281"/>
    </source>
</evidence>
<dbReference type="Proteomes" id="UP000219281">
    <property type="component" value="Unassembled WGS sequence"/>
</dbReference>
<reference evidence="2" key="1">
    <citation type="submission" date="2017-09" db="EMBL/GenBank/DDBJ databases">
        <authorList>
            <person name="Varghese N."/>
            <person name="Submissions S."/>
        </authorList>
    </citation>
    <scope>NUCLEOTIDE SEQUENCE [LARGE SCALE GENOMIC DNA]</scope>
    <source>
        <strain evidence="2">CGMCC 1.12803</strain>
    </source>
</reference>
<name>A0A285ZSZ0_9SPHI</name>
<gene>
    <name evidence="1" type="ORF">SAMN06297358_0833</name>
</gene>
<keyword evidence="2" id="KW-1185">Reference proteome</keyword>
<dbReference type="Pfam" id="PF10127">
    <property type="entry name" value="RlaP"/>
    <property type="match status" value="1"/>
</dbReference>
<dbReference type="PANTHER" id="PTHR34817">
    <property type="entry name" value="NUCLEOTIDYLTRANSFERASE"/>
    <property type="match status" value="1"/>
</dbReference>
<dbReference type="OrthoDB" id="243791at2"/>
<keyword evidence="1" id="KW-0808">Transferase</keyword>
<accession>A0A285ZSZ0</accession>
<dbReference type="AlphaFoldDB" id="A0A285ZSZ0"/>
<proteinExistence type="predicted"/>
<dbReference type="EMBL" id="OCMT01000001">
    <property type="protein sequence ID" value="SOD12758.1"/>
    <property type="molecule type" value="Genomic_DNA"/>
</dbReference>
<dbReference type="RefSeq" id="WP_097129005.1">
    <property type="nucleotide sequence ID" value="NZ_OCMT01000001.1"/>
</dbReference>
<dbReference type="PANTHER" id="PTHR34817:SF1">
    <property type="entry name" value="NUCLEOTIDYLTRANSFERASE"/>
    <property type="match status" value="1"/>
</dbReference>